<dbReference type="InterPro" id="IPR056199">
    <property type="entry name" value="SPEF2_C"/>
</dbReference>
<organism evidence="3 4">
    <name type="scientific">Allomyces macrogynus (strain ATCC 38327)</name>
    <name type="common">Allomyces javanicus var. macrogynus</name>
    <dbReference type="NCBI Taxonomy" id="578462"/>
    <lineage>
        <taxon>Eukaryota</taxon>
        <taxon>Fungi</taxon>
        <taxon>Fungi incertae sedis</taxon>
        <taxon>Blastocladiomycota</taxon>
        <taxon>Blastocladiomycetes</taxon>
        <taxon>Blastocladiales</taxon>
        <taxon>Blastocladiaceae</taxon>
        <taxon>Allomyces</taxon>
    </lineage>
</organism>
<dbReference type="Pfam" id="PF24082">
    <property type="entry name" value="SPEF2_C"/>
    <property type="match status" value="1"/>
</dbReference>
<dbReference type="PANTHER" id="PTHR14919">
    <property type="entry name" value="KPL2-RELATED"/>
    <property type="match status" value="1"/>
</dbReference>
<feature type="compositionally biased region" description="Low complexity" evidence="1">
    <location>
        <begin position="935"/>
        <end position="946"/>
    </location>
</feature>
<feature type="region of interest" description="Disordered" evidence="1">
    <location>
        <begin position="34"/>
        <end position="99"/>
    </location>
</feature>
<evidence type="ECO:0000256" key="1">
    <source>
        <dbReference type="SAM" id="MobiDB-lite"/>
    </source>
</evidence>
<feature type="compositionally biased region" description="Gly residues" evidence="1">
    <location>
        <begin position="338"/>
        <end position="350"/>
    </location>
</feature>
<dbReference type="InterPro" id="IPR052634">
    <property type="entry name" value="Sperm_flagellar-bone_growth"/>
</dbReference>
<feature type="domain" description="SPEF2 C-terminal" evidence="2">
    <location>
        <begin position="1072"/>
        <end position="1215"/>
    </location>
</feature>
<feature type="compositionally biased region" description="Basic and acidic residues" evidence="1">
    <location>
        <begin position="887"/>
        <end position="897"/>
    </location>
</feature>
<feature type="region of interest" description="Disordered" evidence="1">
    <location>
        <begin position="923"/>
        <end position="957"/>
    </location>
</feature>
<dbReference type="PANTHER" id="PTHR14919:SF0">
    <property type="entry name" value="SPERM FLAGELLAR PROTEIN 2"/>
    <property type="match status" value="1"/>
</dbReference>
<dbReference type="Pfam" id="PF00406">
    <property type="entry name" value="ADK"/>
    <property type="match status" value="1"/>
</dbReference>
<feature type="compositionally biased region" description="Gly residues" evidence="1">
    <location>
        <begin position="898"/>
        <end position="907"/>
    </location>
</feature>
<dbReference type="Gene3D" id="3.40.50.300">
    <property type="entry name" value="P-loop containing nucleotide triphosphate hydrolases"/>
    <property type="match status" value="1"/>
</dbReference>
<evidence type="ECO:0000313" key="3">
    <source>
        <dbReference type="EMBL" id="KNE60449.1"/>
    </source>
</evidence>
<name>A0A0L0SDE0_ALLM3</name>
<feature type="compositionally biased region" description="Low complexity" evidence="1">
    <location>
        <begin position="44"/>
        <end position="55"/>
    </location>
</feature>
<dbReference type="EMBL" id="GG745336">
    <property type="protein sequence ID" value="KNE60449.1"/>
    <property type="molecule type" value="Genomic_DNA"/>
</dbReference>
<gene>
    <name evidence="3" type="ORF">AMAG_05837</name>
</gene>
<dbReference type="SUPFAM" id="SSF52540">
    <property type="entry name" value="P-loop containing nucleoside triphosphate hydrolases"/>
    <property type="match status" value="1"/>
</dbReference>
<feature type="region of interest" description="Disordered" evidence="1">
    <location>
        <begin position="310"/>
        <end position="400"/>
    </location>
</feature>
<evidence type="ECO:0000313" key="4">
    <source>
        <dbReference type="Proteomes" id="UP000054350"/>
    </source>
</evidence>
<dbReference type="VEuPathDB" id="FungiDB:AMAG_05837"/>
<reference evidence="3 4" key="1">
    <citation type="submission" date="2009-11" db="EMBL/GenBank/DDBJ databases">
        <title>Annotation of Allomyces macrogynus ATCC 38327.</title>
        <authorList>
            <consortium name="The Broad Institute Genome Sequencing Platform"/>
            <person name="Russ C."/>
            <person name="Cuomo C."/>
            <person name="Burger G."/>
            <person name="Gray M.W."/>
            <person name="Holland P.W.H."/>
            <person name="King N."/>
            <person name="Lang F.B.F."/>
            <person name="Roger A.J."/>
            <person name="Ruiz-Trillo I."/>
            <person name="Young S.K."/>
            <person name="Zeng Q."/>
            <person name="Gargeya S."/>
            <person name="Fitzgerald M."/>
            <person name="Haas B."/>
            <person name="Abouelleil A."/>
            <person name="Alvarado L."/>
            <person name="Arachchi H.M."/>
            <person name="Berlin A."/>
            <person name="Chapman S.B."/>
            <person name="Gearin G."/>
            <person name="Goldberg J."/>
            <person name="Griggs A."/>
            <person name="Gujja S."/>
            <person name="Hansen M."/>
            <person name="Heiman D."/>
            <person name="Howarth C."/>
            <person name="Larimer J."/>
            <person name="Lui A."/>
            <person name="MacDonald P.J.P."/>
            <person name="McCowen C."/>
            <person name="Montmayeur A."/>
            <person name="Murphy C."/>
            <person name="Neiman D."/>
            <person name="Pearson M."/>
            <person name="Priest M."/>
            <person name="Roberts A."/>
            <person name="Saif S."/>
            <person name="Shea T."/>
            <person name="Sisk P."/>
            <person name="Stolte C."/>
            <person name="Sykes S."/>
            <person name="Wortman J."/>
            <person name="Nusbaum C."/>
            <person name="Birren B."/>
        </authorList>
    </citation>
    <scope>NUCLEOTIDE SEQUENCE [LARGE SCALE GENOMIC DNA]</scope>
    <source>
        <strain evidence="3 4">ATCC 38327</strain>
    </source>
</reference>
<dbReference type="Proteomes" id="UP000054350">
    <property type="component" value="Unassembled WGS sequence"/>
</dbReference>
<feature type="region of interest" description="Disordered" evidence="1">
    <location>
        <begin position="887"/>
        <end position="910"/>
    </location>
</feature>
<feature type="compositionally biased region" description="Polar residues" evidence="1">
    <location>
        <begin position="355"/>
        <end position="374"/>
    </location>
</feature>
<dbReference type="OrthoDB" id="62528at2759"/>
<dbReference type="eggNOG" id="KOG3078">
    <property type="taxonomic scope" value="Eukaryota"/>
</dbReference>
<reference evidence="4" key="2">
    <citation type="submission" date="2009-11" db="EMBL/GenBank/DDBJ databases">
        <title>The Genome Sequence of Allomyces macrogynus strain ATCC 38327.</title>
        <authorList>
            <consortium name="The Broad Institute Genome Sequencing Platform"/>
            <person name="Russ C."/>
            <person name="Cuomo C."/>
            <person name="Shea T."/>
            <person name="Young S.K."/>
            <person name="Zeng Q."/>
            <person name="Koehrsen M."/>
            <person name="Haas B."/>
            <person name="Borodovsky M."/>
            <person name="Guigo R."/>
            <person name="Alvarado L."/>
            <person name="Berlin A."/>
            <person name="Borenstein D."/>
            <person name="Chen Z."/>
            <person name="Engels R."/>
            <person name="Freedman E."/>
            <person name="Gellesch M."/>
            <person name="Goldberg J."/>
            <person name="Griggs A."/>
            <person name="Gujja S."/>
            <person name="Heiman D."/>
            <person name="Hepburn T."/>
            <person name="Howarth C."/>
            <person name="Jen D."/>
            <person name="Larson L."/>
            <person name="Lewis B."/>
            <person name="Mehta T."/>
            <person name="Park D."/>
            <person name="Pearson M."/>
            <person name="Roberts A."/>
            <person name="Saif S."/>
            <person name="Shenoy N."/>
            <person name="Sisk P."/>
            <person name="Stolte C."/>
            <person name="Sykes S."/>
            <person name="Walk T."/>
            <person name="White J."/>
            <person name="Yandava C."/>
            <person name="Burger G."/>
            <person name="Gray M.W."/>
            <person name="Holland P.W.H."/>
            <person name="King N."/>
            <person name="Lang F.B.F."/>
            <person name="Roger A.J."/>
            <person name="Ruiz-Trillo I."/>
            <person name="Lander E."/>
            <person name="Nusbaum C."/>
        </authorList>
    </citation>
    <scope>NUCLEOTIDE SEQUENCE [LARGE SCALE GENOMIC DNA]</scope>
    <source>
        <strain evidence="4">ATCC 38327</strain>
    </source>
</reference>
<feature type="region of interest" description="Disordered" evidence="1">
    <location>
        <begin position="513"/>
        <end position="609"/>
    </location>
</feature>
<feature type="compositionally biased region" description="Low complexity" evidence="1">
    <location>
        <begin position="83"/>
        <end position="96"/>
    </location>
</feature>
<protein>
    <recommendedName>
        <fullName evidence="2">SPEF2 C-terminal domain-containing protein</fullName>
    </recommendedName>
</protein>
<feature type="compositionally biased region" description="Basic and acidic residues" evidence="1">
    <location>
        <begin position="536"/>
        <end position="557"/>
    </location>
</feature>
<dbReference type="InterPro" id="IPR027417">
    <property type="entry name" value="P-loop_NTPase"/>
</dbReference>
<dbReference type="AlphaFoldDB" id="A0A0L0SDE0"/>
<proteinExistence type="predicted"/>
<feature type="compositionally biased region" description="Pro residues" evidence="1">
    <location>
        <begin position="582"/>
        <end position="601"/>
    </location>
</feature>
<feature type="compositionally biased region" description="Low complexity" evidence="1">
    <location>
        <begin position="559"/>
        <end position="571"/>
    </location>
</feature>
<evidence type="ECO:0000259" key="2">
    <source>
        <dbReference type="Pfam" id="PF24082"/>
    </source>
</evidence>
<accession>A0A0L0SDE0</accession>
<dbReference type="STRING" id="578462.A0A0L0SDE0"/>
<sequence>MPTPTASPAKRVAKGSLARERILQTALHELEQFDQRLGLESGKSRAASRTPPSAAGTVKLPAISPSERRALSASDPSPGHENASSPSPRAPGAGSPKVAPSAHEIKAFLAIRGPLDPAQHLALLESEFQLAPAVQVLDDEEFLNYLQGEGSWAYRQDPPKANHVLGKIVSHILSYSLDSENRPVQDPLPPLSLKLCIMGKQFSGKQTIAEQIGRLFDVSIIRADRLVHRAIQIARESASLGVTDGVLLDLGRRAQECLLAGADVDDAVLVGLVAYRIRQIAEQDAAAGWILVGFPRTRAQAQLLEKELTGYEEPKPVKPGNIKRSASPSAGASAALSNGGGGAGGGGGGVSATATRNSAGDSANTSLRPNSGSPSAKDPTKRRSLITPDGAPAEATKTPTGSGLDLAILLQIPNDAAFRRATGRCVDPVKQQVYHLDFNPPPSDQVGLNTRLVPGDNVAQSQMHLRIAAFEEEEPSLIEWFSRFGNLTVIDSNVPLEACTAQIEKLLSEIKAKKSKGPDSLSSSTASDPTKAPSSADKDRPKDAKDPKPVGPEDKVKSRGSSAAKSRSSSARKSHNELAKPATPPAPTIVEAPAPPAPPPQKETRKEPSPRLLQVLSDEWAVLETVFTNTTKYLFRSLRRERETLINYFYEVKRHFEKFVTRPDSKQDLLRAFQEEFNALDDDLRGDPDAKAELHQRTEDLRDKLWGISDERKEQAETERTAIIMSHFVEDHYLIVTECYIGLMQAEMDRFLGTTHIVLDYVKDTQQQLINEGGPRTCPLPRPGSMPATGKEENLLKLTPSMLNIKREQSASKIKLSVAAVEKSAAKRQAASTAGILPGGGAATAAGSVAVPAIGGRSEDTPDHVLFSDLYRAAEVAIALINGLEDDERRTHRDTGKGGKGAGGAAGGVPTATGAGVNVAASANKTNPNSPVPVGATGMGSSNTGTAGAGEGEAGEMNPEHTQALRNEEFLTRARVLRILEVGCEHLREIRTRAFEVFSFLDECIGSSFKGEMGAIKDMVTVAKQAIELELRLPNALVINGQQFLVDYGALTFDAELQPRPVSPVETAYADKFTIQQLKQTWVAHFRVIAKDGFLTGAGTLLISCAARRRFPNVYDYLPDVLVGYPESYAKIAQALDPHDTGFVSWRKFIVFAALVLPAPMNHIHELHAALAHRPDGLVTHDEFMAMRLWFETEDLTASQRLFNRSVKTKQLFFGTLHRARGTTARF</sequence>
<feature type="compositionally biased region" description="Low complexity" evidence="1">
    <location>
        <begin position="325"/>
        <end position="337"/>
    </location>
</feature>
<keyword evidence="4" id="KW-1185">Reference proteome</keyword>